<dbReference type="Proteomes" id="UP001230005">
    <property type="component" value="Unassembled WGS sequence"/>
</dbReference>
<dbReference type="Pfam" id="PF11553">
    <property type="entry name" value="DUF3231"/>
    <property type="match status" value="2"/>
</dbReference>
<dbReference type="RefSeq" id="WP_307330637.1">
    <property type="nucleotide sequence ID" value="NZ_JAUSUG010000024.1"/>
</dbReference>
<comment type="caution">
    <text evidence="1">The sequence shown here is derived from an EMBL/GenBank/DDBJ whole genome shotgun (WGS) entry which is preliminary data.</text>
</comment>
<reference evidence="1 2" key="1">
    <citation type="submission" date="2023-07" db="EMBL/GenBank/DDBJ databases">
        <title>Genomic Encyclopedia of Type Strains, Phase IV (KMG-IV): sequencing the most valuable type-strain genomes for metagenomic binning, comparative biology and taxonomic classification.</title>
        <authorList>
            <person name="Goeker M."/>
        </authorList>
    </citation>
    <scope>NUCLEOTIDE SEQUENCE [LARGE SCALE GENOMIC DNA]</scope>
    <source>
        <strain evidence="1 2">DSM 9768</strain>
    </source>
</reference>
<evidence type="ECO:0008006" key="3">
    <source>
        <dbReference type="Google" id="ProtNLM"/>
    </source>
</evidence>
<dbReference type="EMBL" id="JAUSUG010000024">
    <property type="protein sequence ID" value="MDQ0257235.1"/>
    <property type="molecule type" value="Genomic_DNA"/>
</dbReference>
<gene>
    <name evidence="1" type="ORF">J2S74_004693</name>
</gene>
<dbReference type="Gene3D" id="1.20.1260.10">
    <property type="match status" value="2"/>
</dbReference>
<accession>A0ABU0A193</accession>
<proteinExistence type="predicted"/>
<dbReference type="InterPro" id="IPR021617">
    <property type="entry name" value="DUF3231"/>
</dbReference>
<dbReference type="InterPro" id="IPR012347">
    <property type="entry name" value="Ferritin-like"/>
</dbReference>
<sequence length="329" mass="37127">MENTKDQALTSAELSQLWQTYMGDTSQICVLSYFANTVENSDIKSNIEFALDRASGHVDFIANMFKADGHEVPKGFSVTEDVDVNAPRIFSDDFMLEFLHQFARIGLRVHALNLSLAVRKDCTSLFKQCVEDSVKLYEATRDLLLEKGLFIRSPYLQSAHKVDFIQHQNFLTGFFGDKRPLLAPEVTNLYANFQRNALGTATMLGFMQTAESEDVIKYITRGKEIAEKHCEVFNSFLGENDLPASLYWDSQVTENTHRVFSDKLMMFMTASLTNNGIAFYGLGVGSSLRKDLGVMYNRLIAEIQMYGEDGANIMIDHGWLESPPKAKDL</sequence>
<keyword evidence="2" id="KW-1185">Reference proteome</keyword>
<evidence type="ECO:0000313" key="2">
    <source>
        <dbReference type="Proteomes" id="UP001230005"/>
    </source>
</evidence>
<evidence type="ECO:0000313" key="1">
    <source>
        <dbReference type="EMBL" id="MDQ0257235.1"/>
    </source>
</evidence>
<organism evidence="1 2">
    <name type="scientific">Evansella vedderi</name>
    <dbReference type="NCBI Taxonomy" id="38282"/>
    <lineage>
        <taxon>Bacteria</taxon>
        <taxon>Bacillati</taxon>
        <taxon>Bacillota</taxon>
        <taxon>Bacilli</taxon>
        <taxon>Bacillales</taxon>
        <taxon>Bacillaceae</taxon>
        <taxon>Evansella</taxon>
    </lineage>
</organism>
<protein>
    <recommendedName>
        <fullName evidence="3">DUF3231 family protein</fullName>
    </recommendedName>
</protein>
<name>A0ABU0A193_9BACI</name>